<feature type="compositionally biased region" description="Polar residues" evidence="1">
    <location>
        <begin position="263"/>
        <end position="272"/>
    </location>
</feature>
<feature type="region of interest" description="Disordered" evidence="1">
    <location>
        <begin position="240"/>
        <end position="272"/>
    </location>
</feature>
<protein>
    <submittedName>
        <fullName evidence="2">Uncharacterized protein</fullName>
    </submittedName>
</protein>
<organism evidence="2 3">
    <name type="scientific">Hypholoma sublateritium (strain FD-334 SS-4)</name>
    <dbReference type="NCBI Taxonomy" id="945553"/>
    <lineage>
        <taxon>Eukaryota</taxon>
        <taxon>Fungi</taxon>
        <taxon>Dikarya</taxon>
        <taxon>Basidiomycota</taxon>
        <taxon>Agaricomycotina</taxon>
        <taxon>Agaricomycetes</taxon>
        <taxon>Agaricomycetidae</taxon>
        <taxon>Agaricales</taxon>
        <taxon>Agaricineae</taxon>
        <taxon>Strophariaceae</taxon>
        <taxon>Hypholoma</taxon>
    </lineage>
</organism>
<dbReference type="Proteomes" id="UP000054270">
    <property type="component" value="Unassembled WGS sequence"/>
</dbReference>
<keyword evidence="3" id="KW-1185">Reference proteome</keyword>
<feature type="compositionally biased region" description="Acidic residues" evidence="1">
    <location>
        <begin position="765"/>
        <end position="784"/>
    </location>
</feature>
<dbReference type="InterPro" id="IPR012337">
    <property type="entry name" value="RNaseH-like_sf"/>
</dbReference>
<evidence type="ECO:0000313" key="3">
    <source>
        <dbReference type="Proteomes" id="UP000054270"/>
    </source>
</evidence>
<feature type="region of interest" description="Disordered" evidence="1">
    <location>
        <begin position="825"/>
        <end position="864"/>
    </location>
</feature>
<dbReference type="OMA" id="IQCLEAK"/>
<dbReference type="OrthoDB" id="3236755at2759"/>
<evidence type="ECO:0000256" key="1">
    <source>
        <dbReference type="SAM" id="MobiDB-lite"/>
    </source>
</evidence>
<feature type="compositionally biased region" description="Basic and acidic residues" evidence="1">
    <location>
        <begin position="252"/>
        <end position="262"/>
    </location>
</feature>
<name>A0A0D2NHQ0_HYPSF</name>
<accession>A0A0D2NHQ0</accession>
<gene>
    <name evidence="2" type="ORF">HYPSUDRAFT_71581</name>
</gene>
<dbReference type="SUPFAM" id="SSF53098">
    <property type="entry name" value="Ribonuclease H-like"/>
    <property type="match status" value="1"/>
</dbReference>
<sequence length="864" mass="96660">MSASKLKYLKACLEALPDSLPIADESFPVSQLLHFSLDPDWVQDIGEEMAINRQLEAALNEYLPRNDAGIFFIKHRGPALVALADVLGFWLEKYPKSVILQLWLKNAADSAHKCITQPSKSNAGCSDVGKKTATKVLVGTKDPKYSSDDESEDDRAGGRTTFPLLLKISKICHLRGESRKRVRCLASKGCLTTWATPRDKTRILKHAMGCGYLAKIDSSLVEDAMLAMSKKHPHLVDQLKKKVGMGSGGKRARSDDEKDPDSTKVSNPFSQAHSLKCSRTEPTLRALKEEADKALVEYIVCCGIAPRTLQSSRFKRFVNVLNKKYLPPSRTTFEDSLVPAYAASVQVIVTEHLRTCRDLTLSFDGGKLGKKKFYSVHATTPDRQSFCLELDDVSRLSQTGDYIYELLEKVITKMRNVLAFMSLSSYTLDHFDVARKELNITRGLQLIGETCFGTIYWSLDSVLQGIPPFVKIIQDKSLGIESDVLEIIFADDDTVFEFQRDLKRLGAVLMPFARAIQCLEAKETTPADVYTYWLAIVAHLQDLMKKDNERSKYNEELKNTIRQIANNRFAEIIDNKRASNIYLTAFVLDPENHIAPILSNPNPLAPSVTQSKKAMVDGIGLSLLQLLKREYGDEYRESRTVEEAQKGMKTANPRLAGRTPREAITALKTQFQAYVDGVEPFTRKRSSRESLREYWKHFLNDDESDVLAALAIKIFSVTPVSMVDERAMSVPKPRKPVTVNWRDIRKTIDSPGNQATGSGKGPAVTDEEQSEDNEEHLDAPEDPMNDPLSWLDEGLPDLSSSNHRHFDLALQFEVGRYASLLADSVSDGERVRQTAKSHQKNSEKGQKNASAAVMAPSDSDWATW</sequence>
<reference evidence="3" key="1">
    <citation type="submission" date="2014-04" db="EMBL/GenBank/DDBJ databases">
        <title>Evolutionary Origins and Diversification of the Mycorrhizal Mutualists.</title>
        <authorList>
            <consortium name="DOE Joint Genome Institute"/>
            <consortium name="Mycorrhizal Genomics Consortium"/>
            <person name="Kohler A."/>
            <person name="Kuo A."/>
            <person name="Nagy L.G."/>
            <person name="Floudas D."/>
            <person name="Copeland A."/>
            <person name="Barry K.W."/>
            <person name="Cichocki N."/>
            <person name="Veneault-Fourrey C."/>
            <person name="LaButti K."/>
            <person name="Lindquist E.A."/>
            <person name="Lipzen A."/>
            <person name="Lundell T."/>
            <person name="Morin E."/>
            <person name="Murat C."/>
            <person name="Riley R."/>
            <person name="Ohm R."/>
            <person name="Sun H."/>
            <person name="Tunlid A."/>
            <person name="Henrissat B."/>
            <person name="Grigoriev I.V."/>
            <person name="Hibbett D.S."/>
            <person name="Martin F."/>
        </authorList>
    </citation>
    <scope>NUCLEOTIDE SEQUENCE [LARGE SCALE GENOMIC DNA]</scope>
    <source>
        <strain evidence="3">FD-334 SS-4</strain>
    </source>
</reference>
<feature type="region of interest" description="Disordered" evidence="1">
    <location>
        <begin position="738"/>
        <end position="793"/>
    </location>
</feature>
<dbReference type="AlphaFoldDB" id="A0A0D2NHQ0"/>
<evidence type="ECO:0000313" key="2">
    <source>
        <dbReference type="EMBL" id="KJA16151.1"/>
    </source>
</evidence>
<dbReference type="STRING" id="945553.A0A0D2NHQ0"/>
<dbReference type="EMBL" id="KN817627">
    <property type="protein sequence ID" value="KJA16151.1"/>
    <property type="molecule type" value="Genomic_DNA"/>
</dbReference>
<proteinExistence type="predicted"/>